<dbReference type="Pfam" id="PF00990">
    <property type="entry name" value="GGDEF"/>
    <property type="match status" value="1"/>
</dbReference>
<dbReference type="PANTHER" id="PTHR45138">
    <property type="entry name" value="REGULATORY COMPONENTS OF SENSORY TRANSDUCTION SYSTEM"/>
    <property type="match status" value="1"/>
</dbReference>
<feature type="transmembrane region" description="Helical" evidence="1">
    <location>
        <begin position="89"/>
        <end position="109"/>
    </location>
</feature>
<evidence type="ECO:0000313" key="3">
    <source>
        <dbReference type="EMBL" id="MDN4518579.1"/>
    </source>
</evidence>
<dbReference type="EMBL" id="JAUHTC010000045">
    <property type="protein sequence ID" value="MDN4518579.1"/>
    <property type="molecule type" value="Genomic_DNA"/>
</dbReference>
<evidence type="ECO:0000256" key="1">
    <source>
        <dbReference type="SAM" id="Phobius"/>
    </source>
</evidence>
<dbReference type="PANTHER" id="PTHR45138:SF9">
    <property type="entry name" value="DIGUANYLATE CYCLASE DGCM-RELATED"/>
    <property type="match status" value="1"/>
</dbReference>
<dbReference type="CDD" id="cd01949">
    <property type="entry name" value="GGDEF"/>
    <property type="match status" value="1"/>
</dbReference>
<dbReference type="InterPro" id="IPR029787">
    <property type="entry name" value="Nucleotide_cyclase"/>
</dbReference>
<name>A0ABT8HCT6_MYCAO</name>
<keyword evidence="1" id="KW-1133">Transmembrane helix</keyword>
<proteinExistence type="predicted"/>
<dbReference type="Gene3D" id="3.30.70.270">
    <property type="match status" value="1"/>
</dbReference>
<feature type="transmembrane region" description="Helical" evidence="1">
    <location>
        <begin position="191"/>
        <end position="216"/>
    </location>
</feature>
<sequence>MSRGLLAVIDLGSFTLLGLGLGFVVLWIIDRSRVHALLFAAMILLCFASNWVLSLSVDVAFSSSIHGILLPSGFVLLADGLLRQSDQRLGIVIATAFVVVLAAGVWYFAYVAPMVAGRIITQNLGVGILLLLTAARVWTACRRRPSDLLIVVATLVLSTTLFVNVVLALLSDLPRDLTTDAAIDQFAETPVAVGITIMSALILPMAMAAFLAAIALDMVADLRFERDRDELTGLLNRRGFTERADVTLRKATYAALILADLDFFKDVNDELGHAGGDLALKTFAELLGSAPDIDQVAGRVGGEEFAVLAPNAGSSEAFVFAESVRTQLAATTISYGGASTSLTASFGVATAAPPTSLAELMDAADRALYEAKAMGRNCTALHRQR</sequence>
<dbReference type="InterPro" id="IPR050469">
    <property type="entry name" value="Diguanylate_Cyclase"/>
</dbReference>
<dbReference type="InterPro" id="IPR000160">
    <property type="entry name" value="GGDEF_dom"/>
</dbReference>
<dbReference type="GO" id="GO:0052621">
    <property type="term" value="F:diguanylate cyclase activity"/>
    <property type="evidence" value="ECO:0007669"/>
    <property type="project" value="UniProtKB-EC"/>
</dbReference>
<keyword evidence="3" id="KW-0548">Nucleotidyltransferase</keyword>
<feature type="transmembrane region" description="Helical" evidence="1">
    <location>
        <begin position="36"/>
        <end position="53"/>
    </location>
</feature>
<protein>
    <submittedName>
        <fullName evidence="3">GGDEF domain-containing protein</fullName>
        <ecNumber evidence="3">2.7.7.65</ecNumber>
    </submittedName>
</protein>
<dbReference type="Proteomes" id="UP001172687">
    <property type="component" value="Unassembled WGS sequence"/>
</dbReference>
<keyword evidence="1" id="KW-0472">Membrane</keyword>
<dbReference type="SMART" id="SM00267">
    <property type="entry name" value="GGDEF"/>
    <property type="match status" value="1"/>
</dbReference>
<dbReference type="RefSeq" id="WP_301161414.1">
    <property type="nucleotide sequence ID" value="NZ_JAUHTC010000045.1"/>
</dbReference>
<evidence type="ECO:0000259" key="2">
    <source>
        <dbReference type="PROSITE" id="PS50887"/>
    </source>
</evidence>
<dbReference type="InterPro" id="IPR043128">
    <property type="entry name" value="Rev_trsase/Diguanyl_cyclase"/>
</dbReference>
<keyword evidence="3" id="KW-0808">Transferase</keyword>
<dbReference type="EC" id="2.7.7.65" evidence="3"/>
<evidence type="ECO:0000313" key="4">
    <source>
        <dbReference type="Proteomes" id="UP001172687"/>
    </source>
</evidence>
<gene>
    <name evidence="3" type="ORF">QYF68_12205</name>
</gene>
<feature type="transmembrane region" description="Helical" evidence="1">
    <location>
        <begin position="59"/>
        <end position="77"/>
    </location>
</feature>
<organism evidence="3 4">
    <name type="scientific">Mycolicibacterium austroafricanum</name>
    <name type="common">Mycobacterium austroafricanum</name>
    <dbReference type="NCBI Taxonomy" id="39687"/>
    <lineage>
        <taxon>Bacteria</taxon>
        <taxon>Bacillati</taxon>
        <taxon>Actinomycetota</taxon>
        <taxon>Actinomycetes</taxon>
        <taxon>Mycobacteriales</taxon>
        <taxon>Mycobacteriaceae</taxon>
        <taxon>Mycolicibacterium</taxon>
    </lineage>
</organism>
<keyword evidence="4" id="KW-1185">Reference proteome</keyword>
<accession>A0ABT8HCT6</accession>
<feature type="domain" description="GGDEF" evidence="2">
    <location>
        <begin position="252"/>
        <end position="384"/>
    </location>
</feature>
<feature type="transmembrane region" description="Helical" evidence="1">
    <location>
        <begin position="6"/>
        <end position="29"/>
    </location>
</feature>
<keyword evidence="1" id="KW-0812">Transmembrane</keyword>
<dbReference type="SUPFAM" id="SSF55073">
    <property type="entry name" value="Nucleotide cyclase"/>
    <property type="match status" value="1"/>
</dbReference>
<reference evidence="3" key="1">
    <citation type="submission" date="2023-07" db="EMBL/GenBank/DDBJ databases">
        <title>Degradation of tert-butanol by M. austroafricanum TBA100.</title>
        <authorList>
            <person name="Helbich S."/>
            <person name="Vainshtein Y."/>
        </authorList>
    </citation>
    <scope>NUCLEOTIDE SEQUENCE</scope>
    <source>
        <strain evidence="3">TBA100</strain>
    </source>
</reference>
<dbReference type="PROSITE" id="PS50887">
    <property type="entry name" value="GGDEF"/>
    <property type="match status" value="1"/>
</dbReference>
<feature type="transmembrane region" description="Helical" evidence="1">
    <location>
        <begin position="115"/>
        <end position="135"/>
    </location>
</feature>
<dbReference type="NCBIfam" id="TIGR00254">
    <property type="entry name" value="GGDEF"/>
    <property type="match status" value="1"/>
</dbReference>
<feature type="transmembrane region" description="Helical" evidence="1">
    <location>
        <begin position="147"/>
        <end position="171"/>
    </location>
</feature>
<comment type="caution">
    <text evidence="3">The sequence shown here is derived from an EMBL/GenBank/DDBJ whole genome shotgun (WGS) entry which is preliminary data.</text>
</comment>